<dbReference type="InterPro" id="IPR004646">
    <property type="entry name" value="Fe-S_hydro-lyase_TtdA-typ_cat"/>
</dbReference>
<dbReference type="GO" id="GO:0051539">
    <property type="term" value="F:4 iron, 4 sulfur cluster binding"/>
    <property type="evidence" value="ECO:0007669"/>
    <property type="project" value="UniProtKB-KW"/>
</dbReference>
<evidence type="ECO:0000256" key="5">
    <source>
        <dbReference type="ARBA" id="ARBA00022723"/>
    </source>
</evidence>
<evidence type="ECO:0000256" key="2">
    <source>
        <dbReference type="ARBA" id="ARBA00008876"/>
    </source>
</evidence>
<evidence type="ECO:0000259" key="12">
    <source>
        <dbReference type="Pfam" id="PF05681"/>
    </source>
</evidence>
<reference evidence="13" key="1">
    <citation type="submission" date="2020-10" db="EMBL/GenBank/DDBJ databases">
        <authorList>
            <person name="Gilroy R."/>
        </authorList>
    </citation>
    <scope>NUCLEOTIDE SEQUENCE</scope>
    <source>
        <strain evidence="13">517</strain>
    </source>
</reference>
<evidence type="ECO:0000313" key="13">
    <source>
        <dbReference type="EMBL" id="MBO8423476.1"/>
    </source>
</evidence>
<dbReference type="GO" id="GO:0008730">
    <property type="term" value="F:L(+)-tartrate dehydratase activity"/>
    <property type="evidence" value="ECO:0007669"/>
    <property type="project" value="UniProtKB-EC"/>
</dbReference>
<dbReference type="NCBIfam" id="TIGR00722">
    <property type="entry name" value="ttdA_fumA_fumB"/>
    <property type="match status" value="1"/>
</dbReference>
<evidence type="ECO:0000256" key="11">
    <source>
        <dbReference type="ARBA" id="ARBA00049253"/>
    </source>
</evidence>
<comment type="cofactor">
    <cofactor evidence="1">
        <name>iron-sulfur cluster</name>
        <dbReference type="ChEBI" id="CHEBI:30408"/>
    </cofactor>
</comment>
<evidence type="ECO:0000256" key="9">
    <source>
        <dbReference type="ARBA" id="ARBA00039027"/>
    </source>
</evidence>
<comment type="caution">
    <text evidence="13">The sequence shown here is derived from an EMBL/GenBank/DDBJ whole genome shotgun (WGS) entry which is preliminary data.</text>
</comment>
<dbReference type="Proteomes" id="UP000727857">
    <property type="component" value="Unassembled WGS sequence"/>
</dbReference>
<dbReference type="EMBL" id="JADINF010000010">
    <property type="protein sequence ID" value="MBO8423476.1"/>
    <property type="molecule type" value="Genomic_DNA"/>
</dbReference>
<comment type="catalytic activity">
    <reaction evidence="11">
        <text>(2R,3R)-tartrate = oxaloacetate + H2O</text>
        <dbReference type="Rhea" id="RHEA:15413"/>
        <dbReference type="ChEBI" id="CHEBI:15377"/>
        <dbReference type="ChEBI" id="CHEBI:16452"/>
        <dbReference type="ChEBI" id="CHEBI:30924"/>
        <dbReference type="EC" id="4.2.1.32"/>
    </reaction>
</comment>
<comment type="similarity">
    <text evidence="2">Belongs to the class-I fumarase family.</text>
</comment>
<comment type="subunit">
    <text evidence="3">Tetramer of two alpha and two beta subunits.</text>
</comment>
<sequence>LPGRAAVLMPSAGYEGIAKFVADTMVEFGVNACPPLVVGVGVGTCVASSAKLAKRASLRKVGSRNPDPLVARMEEDLEKALNGIAIGPQGLSGSSSVLCVNIENMARHPSALGVGVAFGCWAHRRGTIAFDADMNYTLLSHKEAIL</sequence>
<proteinExistence type="inferred from homology"/>
<protein>
    <recommendedName>
        <fullName evidence="10">L(+)-tartrate dehydratase subunit alpha</fullName>
        <ecNumber evidence="9">4.2.1.32</ecNumber>
    </recommendedName>
</protein>
<evidence type="ECO:0000256" key="1">
    <source>
        <dbReference type="ARBA" id="ARBA00001915"/>
    </source>
</evidence>
<keyword evidence="4" id="KW-0004">4Fe-4S</keyword>
<dbReference type="GO" id="GO:0046872">
    <property type="term" value="F:metal ion binding"/>
    <property type="evidence" value="ECO:0007669"/>
    <property type="project" value="UniProtKB-KW"/>
</dbReference>
<evidence type="ECO:0000256" key="8">
    <source>
        <dbReference type="ARBA" id="ARBA00023239"/>
    </source>
</evidence>
<evidence type="ECO:0000256" key="6">
    <source>
        <dbReference type="ARBA" id="ARBA00023004"/>
    </source>
</evidence>
<keyword evidence="6" id="KW-0408">Iron</keyword>
<evidence type="ECO:0000256" key="3">
    <source>
        <dbReference type="ARBA" id="ARBA00011209"/>
    </source>
</evidence>
<name>A0A940ICH5_9FIRM</name>
<feature type="domain" description="Fe-S hydro-lyase tartrate dehydratase alpha-type catalytic" evidence="12">
    <location>
        <begin position="4"/>
        <end position="128"/>
    </location>
</feature>
<keyword evidence="5" id="KW-0479">Metal-binding</keyword>
<dbReference type="AlphaFoldDB" id="A0A940ICH5"/>
<feature type="non-terminal residue" evidence="13">
    <location>
        <position position="1"/>
    </location>
</feature>
<dbReference type="Pfam" id="PF05681">
    <property type="entry name" value="Fumerase"/>
    <property type="match status" value="1"/>
</dbReference>
<dbReference type="InterPro" id="IPR051208">
    <property type="entry name" value="Class-I_Fumarase/Tartrate_DH"/>
</dbReference>
<dbReference type="PANTHER" id="PTHR30389:SF19">
    <property type="entry name" value="L(+)-TARTRATE DEHYDRATASE SUBUNIT ALPHA"/>
    <property type="match status" value="1"/>
</dbReference>
<evidence type="ECO:0000256" key="4">
    <source>
        <dbReference type="ARBA" id="ARBA00022485"/>
    </source>
</evidence>
<accession>A0A940ICH5</accession>
<organism evidence="13 14">
    <name type="scientific">Candidatus Stercoripulliclostridium pullicola</name>
    <dbReference type="NCBI Taxonomy" id="2840953"/>
    <lineage>
        <taxon>Bacteria</taxon>
        <taxon>Bacillati</taxon>
        <taxon>Bacillota</taxon>
        <taxon>Clostridia</taxon>
        <taxon>Eubacteriales</taxon>
        <taxon>Candidatus Stercoripulliclostridium</taxon>
    </lineage>
</organism>
<gene>
    <name evidence="13" type="ORF">IAB16_00420</name>
</gene>
<dbReference type="EC" id="4.2.1.32" evidence="9"/>
<reference evidence="13" key="2">
    <citation type="journal article" date="2021" name="PeerJ">
        <title>Extensive microbial diversity within the chicken gut microbiome revealed by metagenomics and culture.</title>
        <authorList>
            <person name="Gilroy R."/>
            <person name="Ravi A."/>
            <person name="Getino M."/>
            <person name="Pursley I."/>
            <person name="Horton D.L."/>
            <person name="Alikhan N.F."/>
            <person name="Baker D."/>
            <person name="Gharbi K."/>
            <person name="Hall N."/>
            <person name="Watson M."/>
            <person name="Adriaenssens E.M."/>
            <person name="Foster-Nyarko E."/>
            <person name="Jarju S."/>
            <person name="Secka A."/>
            <person name="Antonio M."/>
            <person name="Oren A."/>
            <person name="Chaudhuri R.R."/>
            <person name="La Ragione R."/>
            <person name="Hildebrand F."/>
            <person name="Pallen M.J."/>
        </authorList>
    </citation>
    <scope>NUCLEOTIDE SEQUENCE</scope>
    <source>
        <strain evidence="13">517</strain>
    </source>
</reference>
<evidence type="ECO:0000256" key="10">
    <source>
        <dbReference type="ARBA" id="ARBA00040103"/>
    </source>
</evidence>
<evidence type="ECO:0000313" key="14">
    <source>
        <dbReference type="Proteomes" id="UP000727857"/>
    </source>
</evidence>
<keyword evidence="7" id="KW-0411">Iron-sulfur</keyword>
<dbReference type="PANTHER" id="PTHR30389">
    <property type="entry name" value="FUMARATE HYDRATASE-RELATED"/>
    <property type="match status" value="1"/>
</dbReference>
<keyword evidence="8" id="KW-0456">Lyase</keyword>
<evidence type="ECO:0000256" key="7">
    <source>
        <dbReference type="ARBA" id="ARBA00023014"/>
    </source>
</evidence>